<comment type="cofactor">
    <cofactor evidence="2">
        <name>Mg(2+)</name>
        <dbReference type="ChEBI" id="CHEBI:18420"/>
    </cofactor>
</comment>
<evidence type="ECO:0000256" key="1">
    <source>
        <dbReference type="ARBA" id="ARBA00001936"/>
    </source>
</evidence>
<protein>
    <recommendedName>
        <fullName evidence="6">Isocitrate dehydrogenase [NADP]</fullName>
        <ecNumber evidence="5">1.1.1.42</ecNumber>
    </recommendedName>
    <alternativeName>
        <fullName evidence="15">IDP</fullName>
    </alternativeName>
    <alternativeName>
        <fullName evidence="16">NADP(+)-specific ICDH</fullName>
    </alternativeName>
    <alternativeName>
        <fullName evidence="17">Oxalosuccinate decarboxylase</fullName>
    </alternativeName>
</protein>
<dbReference type="Gene3D" id="3.30.70.1570">
    <property type="match status" value="1"/>
</dbReference>
<feature type="domain" description="Isopropylmalate dehydrogenase-like" evidence="19">
    <location>
        <begin position="20"/>
        <end position="351"/>
    </location>
</feature>
<accession>A0ABP3TQT8</accession>
<organism evidence="20 21">
    <name type="scientific">Aquimarina litoralis</name>
    <dbReference type="NCBI Taxonomy" id="584605"/>
    <lineage>
        <taxon>Bacteria</taxon>
        <taxon>Pseudomonadati</taxon>
        <taxon>Bacteroidota</taxon>
        <taxon>Flavobacteriia</taxon>
        <taxon>Flavobacteriales</taxon>
        <taxon>Flavobacteriaceae</taxon>
        <taxon>Aquimarina</taxon>
    </lineage>
</organism>
<evidence type="ECO:0000313" key="21">
    <source>
        <dbReference type="Proteomes" id="UP001501758"/>
    </source>
</evidence>
<proteinExistence type="inferred from homology"/>
<dbReference type="InterPro" id="IPR040978">
    <property type="entry name" value="Isocitrate_DH_TT1725_C"/>
</dbReference>
<sequence length="504" mass="56085">MKNNILTQEISKTDTYKTIKVAVAKGDGIGPEIMTATLDILDKAGAKIEPEFIELGEKVYLSGNSAGIDNRSWEIINRNKLILKAPITTPQGKGFKSLNVTLRKSLGLYANVRPVNSFYPFVKTHFPQMDVVIIRENEEDLYAGIEHQQTEDVVQCLKLITKPGCERIVRYAFEYAKAYNRKKVTCMVKDNIMKLTDGLFHRVFKEISLDYPDIQSETQIIDIGSAKLAANPENYDVIVTSNLYGDIISDIAAEIAGSVGLAGSANIGDNIAMFEAIHGSAPDIAGQQIANPSGLINAAILMLAHIGELKIADKIKNALLSTIEAGYHTADIYQQDSSYKKVSTREFANEIILRLGQKPKKLAPSKINKGSGIIRTFAYKRKKSKKELVGVDVFIDWQGSDPKKIGDMLSEIQAYKLKLKMITNRGVKVYPNGMEETYCTDHWRCRFVAYDSDIKKAIPSYNCIDQEQIIALLSKLNNQGFDVIKTENLYEFDGKRGFSLGQGE</sequence>
<evidence type="ECO:0000256" key="3">
    <source>
        <dbReference type="ARBA" id="ARBA00007769"/>
    </source>
</evidence>
<dbReference type="Proteomes" id="UP001501758">
    <property type="component" value="Unassembled WGS sequence"/>
</dbReference>
<dbReference type="NCBIfam" id="TIGR02924">
    <property type="entry name" value="ICDH_alpha"/>
    <property type="match status" value="1"/>
</dbReference>
<evidence type="ECO:0000256" key="11">
    <source>
        <dbReference type="ARBA" id="ARBA00022857"/>
    </source>
</evidence>
<evidence type="ECO:0000256" key="15">
    <source>
        <dbReference type="ARBA" id="ARBA00029765"/>
    </source>
</evidence>
<dbReference type="SMART" id="SM01329">
    <property type="entry name" value="Iso_dh"/>
    <property type="match status" value="1"/>
</dbReference>
<keyword evidence="8" id="KW-0816">Tricarboxylic acid cycle</keyword>
<dbReference type="EMBL" id="BAAAGE010000001">
    <property type="protein sequence ID" value="GAA0716132.1"/>
    <property type="molecule type" value="Genomic_DNA"/>
</dbReference>
<evidence type="ECO:0000256" key="9">
    <source>
        <dbReference type="ARBA" id="ARBA00022723"/>
    </source>
</evidence>
<keyword evidence="10" id="KW-0460">Magnesium</keyword>
<dbReference type="Pfam" id="PF18324">
    <property type="entry name" value="Isocitrate_DH_C_bact"/>
    <property type="match status" value="1"/>
</dbReference>
<dbReference type="PROSITE" id="PS00470">
    <property type="entry name" value="IDH_IMDH"/>
    <property type="match status" value="1"/>
</dbReference>
<comment type="subunit">
    <text evidence="4">Homodimer.</text>
</comment>
<keyword evidence="11" id="KW-0521">NADP</keyword>
<evidence type="ECO:0000256" key="5">
    <source>
        <dbReference type="ARBA" id="ARBA00013013"/>
    </source>
</evidence>
<comment type="caution">
    <text evidence="20">The sequence shown here is derived from an EMBL/GenBank/DDBJ whole genome shotgun (WGS) entry which is preliminary data.</text>
</comment>
<dbReference type="Pfam" id="PF00180">
    <property type="entry name" value="Iso_dh"/>
    <property type="match status" value="1"/>
</dbReference>
<evidence type="ECO:0000256" key="17">
    <source>
        <dbReference type="ARBA" id="ARBA00031098"/>
    </source>
</evidence>
<evidence type="ECO:0000256" key="13">
    <source>
        <dbReference type="ARBA" id="ARBA00023211"/>
    </source>
</evidence>
<evidence type="ECO:0000259" key="19">
    <source>
        <dbReference type="SMART" id="SM01329"/>
    </source>
</evidence>
<evidence type="ECO:0000256" key="8">
    <source>
        <dbReference type="ARBA" id="ARBA00022532"/>
    </source>
</evidence>
<evidence type="ECO:0000256" key="18">
    <source>
        <dbReference type="ARBA" id="ARBA00046127"/>
    </source>
</evidence>
<evidence type="ECO:0000256" key="2">
    <source>
        <dbReference type="ARBA" id="ARBA00001946"/>
    </source>
</evidence>
<dbReference type="InterPro" id="IPR024084">
    <property type="entry name" value="IsoPropMal-DH-like_dom"/>
</dbReference>
<evidence type="ECO:0000256" key="12">
    <source>
        <dbReference type="ARBA" id="ARBA00023002"/>
    </source>
</evidence>
<dbReference type="InterPro" id="IPR014273">
    <property type="entry name" value="Isocitrate_DH_bac-typ"/>
</dbReference>
<evidence type="ECO:0000256" key="7">
    <source>
        <dbReference type="ARBA" id="ARBA00022435"/>
    </source>
</evidence>
<dbReference type="Gene3D" id="3.40.718.10">
    <property type="entry name" value="Isopropylmalate Dehydrogenase"/>
    <property type="match status" value="1"/>
</dbReference>
<dbReference type="NCBIfam" id="NF006673">
    <property type="entry name" value="PRK09222.1"/>
    <property type="match status" value="1"/>
</dbReference>
<evidence type="ECO:0000256" key="10">
    <source>
        <dbReference type="ARBA" id="ARBA00022842"/>
    </source>
</evidence>
<dbReference type="InterPro" id="IPR046997">
    <property type="entry name" value="Isocitrate_DH_TT1725_C_sf"/>
</dbReference>
<dbReference type="SUPFAM" id="SSF53659">
    <property type="entry name" value="Isocitrate/Isopropylmalate dehydrogenase-like"/>
    <property type="match status" value="1"/>
</dbReference>
<evidence type="ECO:0000313" key="20">
    <source>
        <dbReference type="EMBL" id="GAA0716132.1"/>
    </source>
</evidence>
<dbReference type="InterPro" id="IPR019818">
    <property type="entry name" value="IsoCit/isopropylmalate_DH_CS"/>
</dbReference>
<keyword evidence="7" id="KW-0329">Glyoxylate bypass</keyword>
<dbReference type="RefSeq" id="WP_343911362.1">
    <property type="nucleotide sequence ID" value="NZ_BAAAGE010000001.1"/>
</dbReference>
<dbReference type="PANTHER" id="PTHR11835">
    <property type="entry name" value="DECARBOXYLATING DEHYDROGENASES-ISOCITRATE, ISOPROPYLMALATE, TARTRATE"/>
    <property type="match status" value="1"/>
</dbReference>
<evidence type="ECO:0000256" key="16">
    <source>
        <dbReference type="ARBA" id="ARBA00029990"/>
    </source>
</evidence>
<keyword evidence="9" id="KW-0479">Metal-binding</keyword>
<evidence type="ECO:0000256" key="6">
    <source>
        <dbReference type="ARBA" id="ARBA00019562"/>
    </source>
</evidence>
<comment type="cofactor">
    <cofactor evidence="1">
        <name>Mn(2+)</name>
        <dbReference type="ChEBI" id="CHEBI:29035"/>
    </cofactor>
</comment>
<keyword evidence="12" id="KW-0560">Oxidoreductase</keyword>
<dbReference type="PANTHER" id="PTHR11835:SF43">
    <property type="entry name" value="ISOPROPYLMALATE DEHYDROGENASE-LIKE DOMAIN-CONTAINING PROTEIN"/>
    <property type="match status" value="1"/>
</dbReference>
<comment type="catalytic activity">
    <reaction evidence="14">
        <text>D-threo-isocitrate + NADP(+) = 2-oxoglutarate + CO2 + NADPH</text>
        <dbReference type="Rhea" id="RHEA:19629"/>
        <dbReference type="ChEBI" id="CHEBI:15562"/>
        <dbReference type="ChEBI" id="CHEBI:16526"/>
        <dbReference type="ChEBI" id="CHEBI:16810"/>
        <dbReference type="ChEBI" id="CHEBI:57783"/>
        <dbReference type="ChEBI" id="CHEBI:58349"/>
        <dbReference type="EC" id="1.1.1.42"/>
    </reaction>
</comment>
<keyword evidence="21" id="KW-1185">Reference proteome</keyword>
<gene>
    <name evidence="20" type="ORF">GCM10009430_11510</name>
</gene>
<evidence type="ECO:0000256" key="14">
    <source>
        <dbReference type="ARBA" id="ARBA00023554"/>
    </source>
</evidence>
<dbReference type="EC" id="1.1.1.42" evidence="5"/>
<name>A0ABP3TQT8_9FLAO</name>
<comment type="similarity">
    <text evidence="3">Belongs to the isocitrate and isopropylmalate dehydrogenases family.</text>
</comment>
<comment type="function">
    <text evidence="18">Catalyzes the oxidative decarboxylation of isocitrate to 2-oxoglutarate and carbon dioxide with the concomitant reduction of NADP(+).</text>
</comment>
<keyword evidence="13" id="KW-0464">Manganese</keyword>
<reference evidence="21" key="1">
    <citation type="journal article" date="2019" name="Int. J. Syst. Evol. Microbiol.">
        <title>The Global Catalogue of Microorganisms (GCM) 10K type strain sequencing project: providing services to taxonomists for standard genome sequencing and annotation.</title>
        <authorList>
            <consortium name="The Broad Institute Genomics Platform"/>
            <consortium name="The Broad Institute Genome Sequencing Center for Infectious Disease"/>
            <person name="Wu L."/>
            <person name="Ma J."/>
        </authorList>
    </citation>
    <scope>NUCLEOTIDE SEQUENCE [LARGE SCALE GENOMIC DNA]</scope>
    <source>
        <strain evidence="21">JCM 15974</strain>
    </source>
</reference>
<evidence type="ECO:0000256" key="4">
    <source>
        <dbReference type="ARBA" id="ARBA00011738"/>
    </source>
</evidence>